<dbReference type="PROSITE" id="PS50850">
    <property type="entry name" value="MFS"/>
    <property type="match status" value="1"/>
</dbReference>
<proteinExistence type="predicted"/>
<accession>A0A2S4VAV0</accession>
<dbReference type="InterPro" id="IPR020846">
    <property type="entry name" value="MFS_dom"/>
</dbReference>
<dbReference type="VEuPathDB" id="FungiDB:PSHT_08617"/>
<organism evidence="9 10">
    <name type="scientific">Puccinia striiformis</name>
    <dbReference type="NCBI Taxonomy" id="27350"/>
    <lineage>
        <taxon>Eukaryota</taxon>
        <taxon>Fungi</taxon>
        <taxon>Dikarya</taxon>
        <taxon>Basidiomycota</taxon>
        <taxon>Pucciniomycotina</taxon>
        <taxon>Pucciniomycetes</taxon>
        <taxon>Pucciniales</taxon>
        <taxon>Pucciniaceae</taxon>
        <taxon>Puccinia</taxon>
    </lineage>
</organism>
<feature type="transmembrane region" description="Helical" evidence="7">
    <location>
        <begin position="443"/>
        <end position="461"/>
    </location>
</feature>
<evidence type="ECO:0000256" key="4">
    <source>
        <dbReference type="ARBA" id="ARBA00022692"/>
    </source>
</evidence>
<feature type="transmembrane region" description="Helical" evidence="7">
    <location>
        <begin position="250"/>
        <end position="271"/>
    </location>
</feature>
<evidence type="ECO:0000256" key="1">
    <source>
        <dbReference type="ARBA" id="ARBA00004141"/>
    </source>
</evidence>
<feature type="transmembrane region" description="Helical" evidence="7">
    <location>
        <begin position="513"/>
        <end position="535"/>
    </location>
</feature>
<keyword evidence="3" id="KW-0592">Phosphate transport</keyword>
<dbReference type="PANTHER" id="PTHR24064">
    <property type="entry name" value="SOLUTE CARRIER FAMILY 22 MEMBER"/>
    <property type="match status" value="1"/>
</dbReference>
<keyword evidence="5 7" id="KW-1133">Transmembrane helix</keyword>
<evidence type="ECO:0000259" key="8">
    <source>
        <dbReference type="PROSITE" id="PS50850"/>
    </source>
</evidence>
<dbReference type="GO" id="GO:0006817">
    <property type="term" value="P:phosphate ion transport"/>
    <property type="evidence" value="ECO:0007669"/>
    <property type="project" value="UniProtKB-KW"/>
</dbReference>
<evidence type="ECO:0000256" key="7">
    <source>
        <dbReference type="SAM" id="Phobius"/>
    </source>
</evidence>
<keyword evidence="10" id="KW-1185">Reference proteome</keyword>
<feature type="transmembrane region" description="Helical" evidence="7">
    <location>
        <begin position="351"/>
        <end position="370"/>
    </location>
</feature>
<dbReference type="PROSITE" id="PS00216">
    <property type="entry name" value="SUGAR_TRANSPORT_1"/>
    <property type="match status" value="1"/>
</dbReference>
<evidence type="ECO:0000256" key="5">
    <source>
        <dbReference type="ARBA" id="ARBA00022989"/>
    </source>
</evidence>
<evidence type="ECO:0000313" key="9">
    <source>
        <dbReference type="EMBL" id="POW06673.1"/>
    </source>
</evidence>
<evidence type="ECO:0000256" key="3">
    <source>
        <dbReference type="ARBA" id="ARBA00022592"/>
    </source>
</evidence>
<dbReference type="InterPro" id="IPR005829">
    <property type="entry name" value="Sugar_transporter_CS"/>
</dbReference>
<dbReference type="NCBIfam" id="TIGR00887">
    <property type="entry name" value="2A0109"/>
    <property type="match status" value="1"/>
</dbReference>
<dbReference type="CDD" id="cd17364">
    <property type="entry name" value="MFS_PhT"/>
    <property type="match status" value="1"/>
</dbReference>
<reference evidence="9" key="1">
    <citation type="submission" date="2017-12" db="EMBL/GenBank/DDBJ databases">
        <title>Gene loss provides genomic basis for host adaptation in cereal stripe rust fungi.</title>
        <authorList>
            <person name="Xia C."/>
        </authorList>
    </citation>
    <scope>NUCLEOTIDE SEQUENCE [LARGE SCALE GENOMIC DNA]</scope>
    <source>
        <strain evidence="9">93-210</strain>
    </source>
</reference>
<dbReference type="AlphaFoldDB" id="A0A2S4VAV0"/>
<dbReference type="InterPro" id="IPR005828">
    <property type="entry name" value="MFS_sugar_transport-like"/>
</dbReference>
<evidence type="ECO:0000313" key="10">
    <source>
        <dbReference type="Proteomes" id="UP000239156"/>
    </source>
</evidence>
<protein>
    <recommendedName>
        <fullName evidence="8">Major facilitator superfamily (MFS) profile domain-containing protein</fullName>
    </recommendedName>
</protein>
<dbReference type="InterPro" id="IPR036259">
    <property type="entry name" value="MFS_trans_sf"/>
</dbReference>
<comment type="subcellular location">
    <subcellularLocation>
        <location evidence="1">Membrane</location>
        <topology evidence="1">Multi-pass membrane protein</topology>
    </subcellularLocation>
</comment>
<keyword evidence="2" id="KW-0813">Transport</keyword>
<dbReference type="GO" id="GO:0005315">
    <property type="term" value="F:phosphate transmembrane transporter activity"/>
    <property type="evidence" value="ECO:0007669"/>
    <property type="project" value="InterPro"/>
</dbReference>
<dbReference type="Proteomes" id="UP000239156">
    <property type="component" value="Unassembled WGS sequence"/>
</dbReference>
<dbReference type="PROSITE" id="PS00217">
    <property type="entry name" value="SUGAR_TRANSPORT_2"/>
    <property type="match status" value="1"/>
</dbReference>
<sequence>PDRSSILVSSLSTQLLSNMVADVDPLPKSLTISDDHNITTQTRLAPHTHDLTERRRAALAEIDTAKFGWFHVRAVLVSGVGFFTDAYDIFAINIASIMLGYVLKQGASLTSNQDLGIKVATPIGTFCGQLLFGWLADVYGRKRMYGIELMIIIIATVGQAVAGSGPGVSLIGVLVMWRFFLGLGIGGDYPLSACITSEFAAIRIRGRMMTAVFASQGFGQLTAALVSLIVVKAFESSITDDLIAGHSVDYCWRLLIGLGALPGAVALYFRLTIPETPRFTMDIERDIQGAAGDVDAFLSTGGYAHDYEKNAPPAEVPKASRRDFMNHYSQWCNFKVLFGCAWSWFALDVAFYGLGLNSSIVLKAIGYGAATAGTKNEQIYQTLVNISTGNIILSVAGLIPGYWATFAFIDWWGRKPIQFMGFAVLTVLFIVMGTAYHQLIQHTVGLFIAFYCLANFFQNFGPNTTTFVIPGECFPTRYRSTSHGISAASGKLGAIIAQVGFARLKDIGGKDQFIGHIFQIFAAFMFTGFLTTFLLPETKGKSLEELSGEDQEDFVQS</sequence>
<dbReference type="Pfam" id="PF00083">
    <property type="entry name" value="Sugar_tr"/>
    <property type="match status" value="1"/>
</dbReference>
<feature type="transmembrane region" description="Helical" evidence="7">
    <location>
        <begin position="145"/>
        <end position="162"/>
    </location>
</feature>
<gene>
    <name evidence="9" type="ORF">PSTT_08801</name>
</gene>
<dbReference type="InterPro" id="IPR004738">
    <property type="entry name" value="Phos_permease"/>
</dbReference>
<dbReference type="Gene3D" id="1.20.1250.20">
    <property type="entry name" value="MFS general substrate transporter like domains"/>
    <property type="match status" value="2"/>
</dbReference>
<feature type="domain" description="Major facilitator superfamily (MFS) profile" evidence="8">
    <location>
        <begin position="74"/>
        <end position="540"/>
    </location>
</feature>
<feature type="transmembrane region" description="Helical" evidence="7">
    <location>
        <begin position="382"/>
        <end position="405"/>
    </location>
</feature>
<dbReference type="GO" id="GO:0016020">
    <property type="term" value="C:membrane"/>
    <property type="evidence" value="ECO:0007669"/>
    <property type="project" value="UniProtKB-SubCell"/>
</dbReference>
<evidence type="ECO:0000256" key="2">
    <source>
        <dbReference type="ARBA" id="ARBA00022448"/>
    </source>
</evidence>
<feature type="transmembrane region" description="Helical" evidence="7">
    <location>
        <begin position="115"/>
        <end position="136"/>
    </location>
</feature>
<dbReference type="EMBL" id="PKSL01000083">
    <property type="protein sequence ID" value="POW06673.1"/>
    <property type="molecule type" value="Genomic_DNA"/>
</dbReference>
<comment type="caution">
    <text evidence="9">The sequence shown here is derived from an EMBL/GenBank/DDBJ whole genome shotgun (WGS) entry which is preliminary data.</text>
</comment>
<evidence type="ECO:0000256" key="6">
    <source>
        <dbReference type="ARBA" id="ARBA00023136"/>
    </source>
</evidence>
<dbReference type="VEuPathDB" id="FungiDB:PSTT_08801"/>
<name>A0A2S4VAV0_9BASI</name>
<feature type="non-terminal residue" evidence="9">
    <location>
        <position position="1"/>
    </location>
</feature>
<feature type="transmembrane region" description="Helical" evidence="7">
    <location>
        <begin position="75"/>
        <end position="103"/>
    </location>
</feature>
<feature type="transmembrane region" description="Helical" evidence="7">
    <location>
        <begin position="208"/>
        <end position="230"/>
    </location>
</feature>
<dbReference type="SUPFAM" id="SSF103473">
    <property type="entry name" value="MFS general substrate transporter"/>
    <property type="match status" value="1"/>
</dbReference>
<keyword evidence="4 7" id="KW-0812">Transmembrane</keyword>
<feature type="transmembrane region" description="Helical" evidence="7">
    <location>
        <begin position="417"/>
        <end position="436"/>
    </location>
</feature>
<keyword evidence="6 7" id="KW-0472">Membrane</keyword>